<feature type="non-terminal residue" evidence="1">
    <location>
        <position position="18"/>
    </location>
</feature>
<protein>
    <submittedName>
        <fullName evidence="1">Uncharacterized protein</fullName>
    </submittedName>
</protein>
<keyword evidence="2" id="KW-1185">Reference proteome</keyword>
<reference evidence="1 2" key="1">
    <citation type="submission" date="2021-06" db="EMBL/GenBank/DDBJ databases">
        <title>Caerostris darwini draft genome.</title>
        <authorList>
            <person name="Kono N."/>
            <person name="Arakawa K."/>
        </authorList>
    </citation>
    <scope>NUCLEOTIDE SEQUENCE [LARGE SCALE GENOMIC DNA]</scope>
</reference>
<dbReference type="Proteomes" id="UP001054837">
    <property type="component" value="Unassembled WGS sequence"/>
</dbReference>
<organism evidence="1 2">
    <name type="scientific">Caerostris darwini</name>
    <dbReference type="NCBI Taxonomy" id="1538125"/>
    <lineage>
        <taxon>Eukaryota</taxon>
        <taxon>Metazoa</taxon>
        <taxon>Ecdysozoa</taxon>
        <taxon>Arthropoda</taxon>
        <taxon>Chelicerata</taxon>
        <taxon>Arachnida</taxon>
        <taxon>Araneae</taxon>
        <taxon>Araneomorphae</taxon>
        <taxon>Entelegynae</taxon>
        <taxon>Araneoidea</taxon>
        <taxon>Araneidae</taxon>
        <taxon>Caerostris</taxon>
    </lineage>
</organism>
<name>A0AAV4WR88_9ARAC</name>
<proteinExistence type="predicted"/>
<dbReference type="AlphaFoldDB" id="A0AAV4WR88"/>
<evidence type="ECO:0000313" key="1">
    <source>
        <dbReference type="EMBL" id="GIY85212.1"/>
    </source>
</evidence>
<dbReference type="EMBL" id="BPLQ01015018">
    <property type="protein sequence ID" value="GIY85212.1"/>
    <property type="molecule type" value="Genomic_DNA"/>
</dbReference>
<accession>A0AAV4WR88</accession>
<comment type="caution">
    <text evidence="1">The sequence shown here is derived from an EMBL/GenBank/DDBJ whole genome shotgun (WGS) entry which is preliminary data.</text>
</comment>
<sequence length="18" mass="2195">MWPYGEDVQFDPNLISRK</sequence>
<evidence type="ECO:0000313" key="2">
    <source>
        <dbReference type="Proteomes" id="UP001054837"/>
    </source>
</evidence>
<gene>
    <name evidence="1" type="ORF">CDAR_396881</name>
</gene>